<evidence type="ECO:0000313" key="1">
    <source>
        <dbReference type="EMBL" id="MEE1943829.1"/>
    </source>
</evidence>
<dbReference type="SUPFAM" id="SSF82185">
    <property type="entry name" value="Histone H3 K4-specific methyltransferase SET7/9 N-terminal domain"/>
    <property type="match status" value="1"/>
</dbReference>
<sequence length="262" mass="30398">MKKIFLIIGLVTLLLVIIFLVINEGYYYRLLNKSGEIYKINSKGNFEGKSRIYKDGRKIFDGYFNNGKLEGLAHTYYDNGNIKSKTFYKNGIIEGFEYKYYQNGKVSFKGLWKNGIWYGSQLYFSETGKLNEYWVRDFRSMPNDFFYIFYNNGKIRKILGTVVSGNLAIYNKDIPIVLQNRHAYKDIEDLYVTVACPPHLKTSVRVQVNNKTYDIDSLTTNTLKASKAFEKPGKYLIKVFGILKDKDRVLKADTVTLDISKI</sequence>
<dbReference type="Gene3D" id="2.20.110.10">
    <property type="entry name" value="Histone H3 K4-specific methyltransferase SET7/9 N-terminal domain"/>
    <property type="match status" value="1"/>
</dbReference>
<accession>A0ABU7I2Y6</accession>
<evidence type="ECO:0000313" key="2">
    <source>
        <dbReference type="Proteomes" id="UP001336835"/>
    </source>
</evidence>
<dbReference type="RefSeq" id="WP_330106229.1">
    <property type="nucleotide sequence ID" value="NZ_JAZDQT010000001.1"/>
</dbReference>
<dbReference type="Proteomes" id="UP001336835">
    <property type="component" value="Unassembled WGS sequence"/>
</dbReference>
<proteinExistence type="predicted"/>
<organism evidence="1 2">
    <name type="scientific">Pedobacter albus</name>
    <dbReference type="NCBI Taxonomy" id="3113905"/>
    <lineage>
        <taxon>Bacteria</taxon>
        <taxon>Pseudomonadati</taxon>
        <taxon>Bacteroidota</taxon>
        <taxon>Sphingobacteriia</taxon>
        <taxon>Sphingobacteriales</taxon>
        <taxon>Sphingobacteriaceae</taxon>
        <taxon>Pedobacter</taxon>
    </lineage>
</organism>
<gene>
    <name evidence="1" type="ORF">VRU48_01840</name>
</gene>
<reference evidence="1 2" key="1">
    <citation type="submission" date="2024-01" db="EMBL/GenBank/DDBJ databases">
        <title>Pedobacter sp. nov., isolated from fresh soil.</title>
        <authorList>
            <person name="Le N.T.T."/>
        </authorList>
    </citation>
    <scope>NUCLEOTIDE SEQUENCE [LARGE SCALE GENOMIC DNA]</scope>
    <source>
        <strain evidence="1 2">KR3-3</strain>
    </source>
</reference>
<name>A0ABU7I2Y6_9SPHI</name>
<keyword evidence="2" id="KW-1185">Reference proteome</keyword>
<dbReference type="EMBL" id="JAZDQT010000001">
    <property type="protein sequence ID" value="MEE1943829.1"/>
    <property type="molecule type" value="Genomic_DNA"/>
</dbReference>
<evidence type="ECO:0008006" key="3">
    <source>
        <dbReference type="Google" id="ProtNLM"/>
    </source>
</evidence>
<comment type="caution">
    <text evidence="1">The sequence shown here is derived from an EMBL/GenBank/DDBJ whole genome shotgun (WGS) entry which is preliminary data.</text>
</comment>
<protein>
    <recommendedName>
        <fullName evidence="3">MORN repeat protein</fullName>
    </recommendedName>
</protein>